<dbReference type="OrthoDB" id="26518at2759"/>
<dbReference type="EMBL" id="JH712069">
    <property type="protein sequence ID" value="EJD76630.1"/>
    <property type="molecule type" value="Genomic_DNA"/>
</dbReference>
<feature type="compositionally biased region" description="Polar residues" evidence="2">
    <location>
        <begin position="1081"/>
        <end position="1102"/>
    </location>
</feature>
<feature type="compositionally biased region" description="Low complexity" evidence="2">
    <location>
        <begin position="948"/>
        <end position="963"/>
    </location>
</feature>
<evidence type="ECO:0000313" key="4">
    <source>
        <dbReference type="EMBL" id="EJD76630.1"/>
    </source>
</evidence>
<evidence type="ECO:0000259" key="3">
    <source>
        <dbReference type="PROSITE" id="PS51444"/>
    </source>
</evidence>
<dbReference type="PANTHER" id="PTHR46345">
    <property type="entry name" value="INVERTED FORMIN-2"/>
    <property type="match status" value="1"/>
</dbReference>
<feature type="region of interest" description="Disordered" evidence="2">
    <location>
        <begin position="931"/>
        <end position="976"/>
    </location>
</feature>
<dbReference type="InParanoid" id="A0A1S0ULP2"/>
<dbReference type="SUPFAM" id="SSF101447">
    <property type="entry name" value="Formin homology 2 domain (FH2 domain)"/>
    <property type="match status" value="1"/>
</dbReference>
<feature type="compositionally biased region" description="Polar residues" evidence="2">
    <location>
        <begin position="1217"/>
        <end position="1231"/>
    </location>
</feature>
<dbReference type="Gene3D" id="1.20.58.2220">
    <property type="entry name" value="Formin, FH2 domain"/>
    <property type="match status" value="1"/>
</dbReference>
<dbReference type="SMART" id="SM00498">
    <property type="entry name" value="FH2"/>
    <property type="match status" value="1"/>
</dbReference>
<evidence type="ECO:0000256" key="1">
    <source>
        <dbReference type="SAM" id="Coils"/>
    </source>
</evidence>
<protein>
    <submittedName>
        <fullName evidence="4">Inverted formin-2</fullName>
    </submittedName>
</protein>
<feature type="compositionally biased region" description="Basic and acidic residues" evidence="2">
    <location>
        <begin position="229"/>
        <end position="243"/>
    </location>
</feature>
<feature type="region of interest" description="Disordered" evidence="2">
    <location>
        <begin position="1156"/>
        <end position="1260"/>
    </location>
</feature>
<dbReference type="CTD" id="9947409"/>
<dbReference type="KEGG" id="loa:LOAG_16452"/>
<dbReference type="InterPro" id="IPR042201">
    <property type="entry name" value="FH2_Formin_sf"/>
</dbReference>
<dbReference type="RefSeq" id="XP_020307417.1">
    <property type="nucleotide sequence ID" value="XM_020449104.1"/>
</dbReference>
<feature type="region of interest" description="Disordered" evidence="2">
    <location>
        <begin position="191"/>
        <end position="320"/>
    </location>
</feature>
<feature type="compositionally biased region" description="Polar residues" evidence="2">
    <location>
        <begin position="966"/>
        <end position="976"/>
    </location>
</feature>
<dbReference type="AlphaFoldDB" id="A0A1S0ULP2"/>
<dbReference type="Pfam" id="PF02181">
    <property type="entry name" value="FH2"/>
    <property type="match status" value="1"/>
</dbReference>
<accession>A0A1S0ULP2</accession>
<sequence length="1260" mass="140081">MNCAFDIWKFTQDQKSFHPETDVLALLNSGTFGEFDREISEQIEYWQTGHHQNGDTCIIGRSSSITEVEDLNSFTEESEEEEEDEYRMASVETVQSSPTWNNSVSSLDDSCYKDNALVQLINLLKDKTDSVNLSNLEQLIEALLLKCNPNDAEMIMGMAIGTGNQKIERKVKDKEDELIQATSILGVALPTVVPSSSPAPPPPPPPPPPPSSETSGGPPPPPPLQLNAKESRLLSKEKTRHTETTSILGVALPTVVPSSSPAPPPPPPPPPPPSSETSGGPPPPPPLQLNAKESRLLSKKKLDIPKVLKPKAMPKAGSQMKQIQWTKIPVEKVIGDGMQKIHNVWMSSARLSENELHLNFDELESMFSCGTTRTCTDTSKVERCTTRRNAIITLLSHKRSFNVSIFLKQFKEGTSQIIENVRKGYGEFFGLERLNNLRAILPDTEEIEILRGFSGDQSQLGIAEQFFLSLLTVPDYKLILDCMILKEELDIAFETLLPHIDTVINSCIEIKESKALPKIFCMLVQIGNFLNANATFGNAAGFKLNSLWRILDVKGTQKSITLLHFIAMQDRECTEKLLNELLTVPIAARLSLESIRNDVRTISDKLTNVSGEVKKRTDIHFFENTNHHFINSRQHMANMQEQLEQMDQLISYLAAYFCEDEKHFKIEECFKILSTFICRLRDALTDNDKRTRRLKRLEERTNVENMVTDNSSKFNLPKKASNNNNNNNRTLEELLESNSHSDTRHSRARSNISPDNTVMKPLNDDERKDRKIVHRTVRKLRDEVPDEGNDMSPIMKLRKQSRNKSDAYLIKHSQNLDEFLEVAERVEKEAIKQHAEYNKEVPDELVEMPSTFSTSTENAPLTITEVERMLPSSSTIQEITPGNNKSGSTVQHSDRVATILCSMDKMKQRVAVERVAEISLSKTIRSVRTMKSFQKTSTAKTPAEDPRSSSYRSKSSTTSVSRKYTPEQQPISKSPIYTSQLSATSVSTNGKVGTIEQTCNDSKSILTKSSAQSEKPPTKETVIKRRSGIVLTNKAEIASSRITKTTSSRKPGISGTSDISLANVMLTKNTTSVRMSKKLPSTYNADTETPCTSNSSAENSPQRAHATKAFLALANHEQNIDSELLLGTTCRSTHAKSTATSTKGVLHSHENTAHPIALSNHDLSSSKLNPTISRPKSAPQRTLAVTGATPLARATLPRSSPSTLRRPIRGTTKPGPQVSTSIPVTIPSPHNRTMKRADSCSTASRPLLIKTGTLSRPRWK</sequence>
<feature type="domain" description="FH2" evidence="3">
    <location>
        <begin position="310"/>
        <end position="706"/>
    </location>
</feature>
<proteinExistence type="predicted"/>
<dbReference type="OMA" id="MQDRECT"/>
<keyword evidence="1" id="KW-0175">Coiled coil</keyword>
<feature type="compositionally biased region" description="Pro residues" evidence="2">
    <location>
        <begin position="260"/>
        <end position="287"/>
    </location>
</feature>
<dbReference type="PANTHER" id="PTHR46345:SF8">
    <property type="entry name" value="FORMIN 3, ISOFORM B"/>
    <property type="match status" value="1"/>
</dbReference>
<feature type="compositionally biased region" description="Polar residues" evidence="2">
    <location>
        <begin position="703"/>
        <end position="714"/>
    </location>
</feature>
<dbReference type="PROSITE" id="PS51444">
    <property type="entry name" value="FH2"/>
    <property type="match status" value="1"/>
</dbReference>
<feature type="compositionally biased region" description="Polar residues" evidence="2">
    <location>
        <begin position="931"/>
        <end position="940"/>
    </location>
</feature>
<reference evidence="4" key="1">
    <citation type="submission" date="2012-04" db="EMBL/GenBank/DDBJ databases">
        <title>The Genome Sequence of Loa loa.</title>
        <authorList>
            <consortium name="The Broad Institute Genome Sequencing Platform"/>
            <consortium name="Broad Institute Genome Sequencing Center for Infectious Disease"/>
            <person name="Nutman T.B."/>
            <person name="Fink D.L."/>
            <person name="Russ C."/>
            <person name="Young S."/>
            <person name="Zeng Q."/>
            <person name="Gargeya S."/>
            <person name="Alvarado L."/>
            <person name="Berlin A."/>
            <person name="Chapman S.B."/>
            <person name="Chen Z."/>
            <person name="Freedman E."/>
            <person name="Gellesch M."/>
            <person name="Goldberg J."/>
            <person name="Griggs A."/>
            <person name="Gujja S."/>
            <person name="Heilman E.R."/>
            <person name="Heiman D."/>
            <person name="Howarth C."/>
            <person name="Mehta T."/>
            <person name="Neiman D."/>
            <person name="Pearson M."/>
            <person name="Roberts A."/>
            <person name="Saif S."/>
            <person name="Shea T."/>
            <person name="Shenoy N."/>
            <person name="Sisk P."/>
            <person name="Stolte C."/>
            <person name="Sykes S."/>
            <person name="White J."/>
            <person name="Yandava C."/>
            <person name="Haas B."/>
            <person name="Henn M.R."/>
            <person name="Nusbaum C."/>
            <person name="Birren B."/>
        </authorList>
    </citation>
    <scope>NUCLEOTIDE SEQUENCE [LARGE SCALE GENOMIC DNA]</scope>
</reference>
<feature type="compositionally biased region" description="Basic and acidic residues" evidence="2">
    <location>
        <begin position="292"/>
        <end position="306"/>
    </location>
</feature>
<dbReference type="InterPro" id="IPR015425">
    <property type="entry name" value="FH2_Formin"/>
</dbReference>
<organism evidence="4">
    <name type="scientific">Loa loa</name>
    <name type="common">Eye worm</name>
    <name type="synonym">Filaria loa</name>
    <dbReference type="NCBI Taxonomy" id="7209"/>
    <lineage>
        <taxon>Eukaryota</taxon>
        <taxon>Metazoa</taxon>
        <taxon>Ecdysozoa</taxon>
        <taxon>Nematoda</taxon>
        <taxon>Chromadorea</taxon>
        <taxon>Rhabditida</taxon>
        <taxon>Spirurina</taxon>
        <taxon>Spiruromorpha</taxon>
        <taxon>Filarioidea</taxon>
        <taxon>Onchocercidae</taxon>
        <taxon>Loa</taxon>
    </lineage>
</organism>
<feature type="coiled-coil region" evidence="1">
    <location>
        <begin position="809"/>
        <end position="840"/>
    </location>
</feature>
<feature type="region of interest" description="Disordered" evidence="2">
    <location>
        <begin position="1081"/>
        <end position="1103"/>
    </location>
</feature>
<dbReference type="GeneID" id="9947409"/>
<evidence type="ECO:0000256" key="2">
    <source>
        <dbReference type="SAM" id="MobiDB-lite"/>
    </source>
</evidence>
<feature type="compositionally biased region" description="Polar residues" evidence="2">
    <location>
        <begin position="1161"/>
        <end position="1174"/>
    </location>
</feature>
<name>A0A1S0ULP2_LOALO</name>
<feature type="region of interest" description="Disordered" evidence="2">
    <location>
        <begin position="703"/>
        <end position="762"/>
    </location>
</feature>
<feature type="compositionally biased region" description="Pro residues" evidence="2">
    <location>
        <begin position="197"/>
        <end position="224"/>
    </location>
</feature>
<gene>
    <name evidence="4" type="ORF">LOAG_16452</name>
</gene>